<keyword evidence="2" id="KW-1133">Transmembrane helix</keyword>
<proteinExistence type="predicted"/>
<sequence length="103" mass="11553">MPQVTEAAQTGVPSICVAVLVVGCFLILSTWARLWWLGQRHVVLARAHEDLEERCDVLERDAREHRSALASIDVRLVEIRADGKRNTELLHTLVYGHVAASKE</sequence>
<feature type="transmembrane region" description="Helical" evidence="2">
    <location>
        <begin position="12"/>
        <end position="36"/>
    </location>
</feature>
<dbReference type="EMBL" id="JABEQJ010000008">
    <property type="protein sequence ID" value="MBB2160102.1"/>
    <property type="molecule type" value="Genomic_DNA"/>
</dbReference>
<evidence type="ECO:0000313" key="3">
    <source>
        <dbReference type="EMBL" id="MBB2160102.1"/>
    </source>
</evidence>
<gene>
    <name evidence="3" type="ORF">HLH48_07930</name>
</gene>
<dbReference type="Proteomes" id="UP000589085">
    <property type="component" value="Unassembled WGS sequence"/>
</dbReference>
<evidence type="ECO:0000256" key="2">
    <source>
        <dbReference type="SAM" id="Phobius"/>
    </source>
</evidence>
<comment type="caution">
    <text evidence="3">The sequence shown here is derived from an EMBL/GenBank/DDBJ whole genome shotgun (WGS) entry which is preliminary data.</text>
</comment>
<keyword evidence="2" id="KW-0812">Transmembrane</keyword>
<name>A0A7W4ICA0_9PROT</name>
<dbReference type="RefSeq" id="WP_182996963.1">
    <property type="nucleotide sequence ID" value="NZ_JABEQJ010000008.1"/>
</dbReference>
<reference evidence="3 4" key="1">
    <citation type="submission" date="2020-04" db="EMBL/GenBank/DDBJ databases">
        <title>Description of novel Gluconacetobacter.</title>
        <authorList>
            <person name="Sombolestani A."/>
        </authorList>
    </citation>
    <scope>NUCLEOTIDE SEQUENCE [LARGE SCALE GENOMIC DNA]</scope>
    <source>
        <strain evidence="3 4">LMG 19747</strain>
    </source>
</reference>
<accession>A0A7W4ICA0</accession>
<feature type="coiled-coil region" evidence="1">
    <location>
        <begin position="41"/>
        <end position="68"/>
    </location>
</feature>
<evidence type="ECO:0000256" key="1">
    <source>
        <dbReference type="SAM" id="Coils"/>
    </source>
</evidence>
<organism evidence="3 4">
    <name type="scientific">Gluconacetobacter sacchari</name>
    <dbReference type="NCBI Taxonomy" id="92759"/>
    <lineage>
        <taxon>Bacteria</taxon>
        <taxon>Pseudomonadati</taxon>
        <taxon>Pseudomonadota</taxon>
        <taxon>Alphaproteobacteria</taxon>
        <taxon>Acetobacterales</taxon>
        <taxon>Acetobacteraceae</taxon>
        <taxon>Gluconacetobacter</taxon>
    </lineage>
</organism>
<keyword evidence="2" id="KW-0472">Membrane</keyword>
<evidence type="ECO:0000313" key="4">
    <source>
        <dbReference type="Proteomes" id="UP000589085"/>
    </source>
</evidence>
<keyword evidence="1" id="KW-0175">Coiled coil</keyword>
<protein>
    <submittedName>
        <fullName evidence="3">Uncharacterized protein</fullName>
    </submittedName>
</protein>
<dbReference type="AlphaFoldDB" id="A0A7W4ICA0"/>